<keyword evidence="4 6" id="KW-0813">Transport</keyword>
<comment type="function">
    <text evidence="6">May be involved in the transport of PQQ or its precursor to the periplasm.</text>
</comment>
<organism evidence="8 9">
    <name type="scientific">Hyella patelloides LEGE 07179</name>
    <dbReference type="NCBI Taxonomy" id="945734"/>
    <lineage>
        <taxon>Bacteria</taxon>
        <taxon>Bacillati</taxon>
        <taxon>Cyanobacteriota</taxon>
        <taxon>Cyanophyceae</taxon>
        <taxon>Pleurocapsales</taxon>
        <taxon>Hyellaceae</taxon>
        <taxon>Hyella</taxon>
    </lineage>
</organism>
<keyword evidence="5 6" id="KW-0884">PQQ biosynthesis</keyword>
<feature type="domain" description="Metallo-beta-lactamase" evidence="7">
    <location>
        <begin position="51"/>
        <end position="271"/>
    </location>
</feature>
<dbReference type="EMBL" id="CAACVJ010000591">
    <property type="protein sequence ID" value="VEP17642.1"/>
    <property type="molecule type" value="Genomic_DNA"/>
</dbReference>
<dbReference type="HAMAP" id="MF_00653">
    <property type="entry name" value="PQQ_syn_PqqB"/>
    <property type="match status" value="1"/>
</dbReference>
<dbReference type="AlphaFoldDB" id="A0A563W1R5"/>
<dbReference type="PANTHER" id="PTHR42663:SF7">
    <property type="entry name" value="COENZYME PQQ SYNTHESIS PROTEIN B"/>
    <property type="match status" value="1"/>
</dbReference>
<dbReference type="Proteomes" id="UP000320055">
    <property type="component" value="Unassembled WGS sequence"/>
</dbReference>
<evidence type="ECO:0000256" key="6">
    <source>
        <dbReference type="HAMAP-Rule" id="MF_00653"/>
    </source>
</evidence>
<dbReference type="GO" id="GO:0018189">
    <property type="term" value="P:pyrroloquinoline quinone biosynthetic process"/>
    <property type="evidence" value="ECO:0007669"/>
    <property type="project" value="UniProtKB-UniRule"/>
</dbReference>
<evidence type="ECO:0000256" key="4">
    <source>
        <dbReference type="ARBA" id="ARBA00022448"/>
    </source>
</evidence>
<keyword evidence="9" id="KW-1185">Reference proteome</keyword>
<dbReference type="InterPro" id="IPR011842">
    <property type="entry name" value="PQQ_synth_PqqB"/>
</dbReference>
<dbReference type="InterPro" id="IPR036866">
    <property type="entry name" value="RibonucZ/Hydroxyglut_hydro"/>
</dbReference>
<dbReference type="Pfam" id="PF12706">
    <property type="entry name" value="Lactamase_B_2"/>
    <property type="match status" value="1"/>
</dbReference>
<dbReference type="UniPathway" id="UPA00539"/>
<proteinExistence type="inferred from homology"/>
<dbReference type="PANTHER" id="PTHR42663">
    <property type="entry name" value="HYDROLASE C777.06C-RELATED-RELATED"/>
    <property type="match status" value="1"/>
</dbReference>
<dbReference type="Gene3D" id="3.60.15.10">
    <property type="entry name" value="Ribonuclease Z/Hydroxyacylglutathione hydrolase-like"/>
    <property type="match status" value="1"/>
</dbReference>
<dbReference type="SUPFAM" id="SSF56281">
    <property type="entry name" value="Metallo-hydrolase/oxidoreductase"/>
    <property type="match status" value="1"/>
</dbReference>
<evidence type="ECO:0000259" key="7">
    <source>
        <dbReference type="Pfam" id="PF12706"/>
    </source>
</evidence>
<dbReference type="OrthoDB" id="9800940at2"/>
<sequence>MLIRILGSAAGGGFPQWNCNCAGCQATRRGEKGVHQRTQSSLAVRGTLGDWFLVNASPDVRQQLERLRDGTPTSIRSSPIAGVLLSDGEIDHTAGLMILRESSKPLNIYGTDTVKQALTEGFSLLRVLKDYCGVEWSVIEPGSAVSLGSNGESSLEVEAFLLPGTPPKYMRSSSPAEGNWVVGFTFSDRVSGGVLTYAPALAEFTPAILERFESSDCILVDGTFWQNDELVKLGMSTRTALAMGHLPLSGADGSLSRLSQLSCSRKIFTHINNTNPILIDHSPERQKVEAAGIEVGYDGLTIEL</sequence>
<gene>
    <name evidence="6 8" type="primary">pqqB</name>
    <name evidence="8" type="ORF">H1P_6300005</name>
</gene>
<evidence type="ECO:0000256" key="5">
    <source>
        <dbReference type="ARBA" id="ARBA00022905"/>
    </source>
</evidence>
<dbReference type="CDD" id="cd16274">
    <property type="entry name" value="PQQB-like_MBL-fold"/>
    <property type="match status" value="1"/>
</dbReference>
<comment type="similarity">
    <text evidence="2 6">Belongs to the PqqB family.</text>
</comment>
<comment type="pathway">
    <text evidence="1 6">Cofactor biosynthesis; pyrroloquinoline quinone biosynthesis.</text>
</comment>
<dbReference type="NCBIfam" id="TIGR02108">
    <property type="entry name" value="PQQ_syn_pqqB"/>
    <property type="match status" value="1"/>
</dbReference>
<dbReference type="InterPro" id="IPR001279">
    <property type="entry name" value="Metallo-B-lactamas"/>
</dbReference>
<reference evidence="8 9" key="1">
    <citation type="submission" date="2019-01" db="EMBL/GenBank/DDBJ databases">
        <authorList>
            <person name="Brito A."/>
        </authorList>
    </citation>
    <scope>NUCLEOTIDE SEQUENCE [LARGE SCALE GENOMIC DNA]</scope>
    <source>
        <strain evidence="8">1</strain>
    </source>
</reference>
<name>A0A563W1R5_9CYAN</name>
<protein>
    <recommendedName>
        <fullName evidence="3 6">Coenzyme PQQ synthesis protein B</fullName>
    </recommendedName>
    <alternativeName>
        <fullName evidence="6">Pyrroloquinoline quinone biosynthesis protein B</fullName>
    </alternativeName>
</protein>
<evidence type="ECO:0000256" key="3">
    <source>
        <dbReference type="ARBA" id="ARBA00015084"/>
    </source>
</evidence>
<accession>A0A563W1R5</accession>
<evidence type="ECO:0000256" key="2">
    <source>
        <dbReference type="ARBA" id="ARBA00008481"/>
    </source>
</evidence>
<evidence type="ECO:0000256" key="1">
    <source>
        <dbReference type="ARBA" id="ARBA00004886"/>
    </source>
</evidence>
<evidence type="ECO:0000313" key="9">
    <source>
        <dbReference type="Proteomes" id="UP000320055"/>
    </source>
</evidence>
<dbReference type="RefSeq" id="WP_144876015.1">
    <property type="nucleotide sequence ID" value="NZ_LR214364.1"/>
</dbReference>
<evidence type="ECO:0000313" key="8">
    <source>
        <dbReference type="EMBL" id="VEP17642.1"/>
    </source>
</evidence>